<evidence type="ECO:0000313" key="2">
    <source>
        <dbReference type="Proteomes" id="UP001152795"/>
    </source>
</evidence>
<dbReference type="EMBL" id="CACRXK020008497">
    <property type="protein sequence ID" value="CAB4014910.1"/>
    <property type="molecule type" value="Genomic_DNA"/>
</dbReference>
<reference evidence="1" key="1">
    <citation type="submission" date="2020-04" db="EMBL/GenBank/DDBJ databases">
        <authorList>
            <person name="Alioto T."/>
            <person name="Alioto T."/>
            <person name="Gomez Garrido J."/>
        </authorList>
    </citation>
    <scope>NUCLEOTIDE SEQUENCE</scope>
    <source>
        <strain evidence="1">A484AB</strain>
    </source>
</reference>
<dbReference type="AlphaFoldDB" id="A0A7D9IRQ9"/>
<protein>
    <submittedName>
        <fullName evidence="1">Uncharacterized protein</fullName>
    </submittedName>
</protein>
<sequence>MKCERKNSLQGLDIHKMVHIAMEKCFVGEMAYLAFRLGNTGKNSSQLQANVLPASKATNFGRYCKVPELLANGICRVQNETKHRSIADVLIEYLSHFENSVLLDSWRIAGNCTTDDCSRSIANKESRISMDETDCDIHDAVSPRNLLGVSSNKNNFVLSMLSSYHESNNNTDVLRHLSCDFENGQRSACFERDQVEGNSSQLGKSSIICEENLTLSDLQQSFCCTSNTNDPCMWTSIREDSPNSGSVTESLSPKVALFSKRVSEKENLKPVRLPTSIADICSKSHVVNTDDSSCEAACGNEGPSGRDKDLELPRLVTHSPNVNNAYNEFDMFDSPTSEDLDAFLAEISFTWLTTKPEQIDGNLNQPYYKDDKRCPGESGELESTSDSHIVCCDREPKTCLTSTPSLANRSCHKTSDLEGIINSSFSPIYTEFISTSERNPNDTEKNTFVVYDESHEMFPTAEKQHSKLGLTSTPILQSQFGCISNCLRSSLSRKTTCQKPSFKVSSRIKGKQKSKNLLRCMLSSKKSTCCSNNSNLKNAVDISQENLNDSPDPCSPLVRDTTPLEKWTENSLLLFEDESYVNGSKEEEIKSRGKFQDLPTNALLACTESNVDASSPNSPLTNDDRACLKNNIFDEKLLSTYDSPLLFSPW</sequence>
<evidence type="ECO:0000313" key="1">
    <source>
        <dbReference type="EMBL" id="CAB4014910.1"/>
    </source>
</evidence>
<organism evidence="1 2">
    <name type="scientific">Paramuricea clavata</name>
    <name type="common">Red gorgonian</name>
    <name type="synonym">Violescent sea-whip</name>
    <dbReference type="NCBI Taxonomy" id="317549"/>
    <lineage>
        <taxon>Eukaryota</taxon>
        <taxon>Metazoa</taxon>
        <taxon>Cnidaria</taxon>
        <taxon>Anthozoa</taxon>
        <taxon>Octocorallia</taxon>
        <taxon>Malacalcyonacea</taxon>
        <taxon>Plexauridae</taxon>
        <taxon>Paramuricea</taxon>
    </lineage>
</organism>
<keyword evidence="2" id="KW-1185">Reference proteome</keyword>
<gene>
    <name evidence="1" type="ORF">PACLA_8A058991</name>
</gene>
<comment type="caution">
    <text evidence="1">The sequence shown here is derived from an EMBL/GenBank/DDBJ whole genome shotgun (WGS) entry which is preliminary data.</text>
</comment>
<dbReference type="OrthoDB" id="9948238at2759"/>
<proteinExistence type="predicted"/>
<dbReference type="Proteomes" id="UP001152795">
    <property type="component" value="Unassembled WGS sequence"/>
</dbReference>
<name>A0A7D9IRQ9_PARCT</name>
<accession>A0A7D9IRQ9</accession>